<accession>A0ABN1ZQ19</accession>
<evidence type="ECO:0000259" key="4">
    <source>
        <dbReference type="Pfam" id="PF03241"/>
    </source>
</evidence>
<dbReference type="InterPro" id="IPR036250">
    <property type="entry name" value="AcylCo_DH-like_C"/>
</dbReference>
<dbReference type="Pfam" id="PF11794">
    <property type="entry name" value="HpaB_N"/>
    <property type="match status" value="1"/>
</dbReference>
<dbReference type="InterPro" id="IPR024674">
    <property type="entry name" value="HpaB/PvcC/4-BUDH_N"/>
</dbReference>
<dbReference type="PANTHER" id="PTHR36117:SF3">
    <property type="entry name" value="4-HYDROXYPHENYLACETATE 3-MONOOXYGENASE-RELATED"/>
    <property type="match status" value="1"/>
</dbReference>
<feature type="domain" description="HpaB/PvcC/4-BUDH C-terminal" evidence="4">
    <location>
        <begin position="279"/>
        <end position="478"/>
    </location>
</feature>
<dbReference type="PIRSF" id="PIRSF000331">
    <property type="entry name" value="HpaA_HpaB"/>
    <property type="match status" value="1"/>
</dbReference>
<dbReference type="InterPro" id="IPR004925">
    <property type="entry name" value="HpaB/PvcC/4-BUDH"/>
</dbReference>
<dbReference type="EMBL" id="BAAAQD010000001">
    <property type="protein sequence ID" value="GAA1501886.1"/>
    <property type="molecule type" value="Genomic_DNA"/>
</dbReference>
<keyword evidence="7" id="KW-1185">Reference proteome</keyword>
<dbReference type="Gene3D" id="1.10.3140.10">
    <property type="entry name" value="4-hydroxybutyryl-coa dehydratase, domain 1"/>
    <property type="match status" value="1"/>
</dbReference>
<keyword evidence="2" id="KW-0274">FAD</keyword>
<dbReference type="RefSeq" id="WP_344500405.1">
    <property type="nucleotide sequence ID" value="NZ_BAAAQD010000001.1"/>
</dbReference>
<feature type="domain" description="HpaB/PvcC/4-BUDH N-terminal" evidence="5">
    <location>
        <begin position="5"/>
        <end position="270"/>
    </location>
</feature>
<evidence type="ECO:0000256" key="2">
    <source>
        <dbReference type="ARBA" id="ARBA00022827"/>
    </source>
</evidence>
<dbReference type="PANTHER" id="PTHR36117">
    <property type="entry name" value="4-HYDROXYPHENYLACETATE 3-MONOOXYGENASE-RELATED"/>
    <property type="match status" value="1"/>
</dbReference>
<dbReference type="SUPFAM" id="SSF47203">
    <property type="entry name" value="Acyl-CoA dehydrogenase C-terminal domain-like"/>
    <property type="match status" value="1"/>
</dbReference>
<dbReference type="Proteomes" id="UP001501470">
    <property type="component" value="Unassembled WGS sequence"/>
</dbReference>
<protein>
    <submittedName>
        <fullName evidence="6">4-hydroxyphenylacetate 3-hydroxylase N-terminal domain-containing protein</fullName>
    </submittedName>
</protein>
<dbReference type="SUPFAM" id="SSF56645">
    <property type="entry name" value="Acyl-CoA dehydrogenase NM domain-like"/>
    <property type="match status" value="1"/>
</dbReference>
<proteinExistence type="predicted"/>
<name>A0ABN1ZQ19_9ACTN</name>
<evidence type="ECO:0000313" key="7">
    <source>
        <dbReference type="Proteomes" id="UP001501470"/>
    </source>
</evidence>
<comment type="caution">
    <text evidence="6">The sequence shown here is derived from an EMBL/GenBank/DDBJ whole genome shotgun (WGS) entry which is preliminary data.</text>
</comment>
<dbReference type="Pfam" id="PF03241">
    <property type="entry name" value="HpaB"/>
    <property type="match status" value="1"/>
</dbReference>
<dbReference type="InterPro" id="IPR046373">
    <property type="entry name" value="Acyl-CoA_Oxase/DH_mid-dom_sf"/>
</dbReference>
<keyword evidence="3" id="KW-0560">Oxidoreductase</keyword>
<evidence type="ECO:0000259" key="5">
    <source>
        <dbReference type="Pfam" id="PF11794"/>
    </source>
</evidence>
<evidence type="ECO:0000256" key="1">
    <source>
        <dbReference type="ARBA" id="ARBA00022630"/>
    </source>
</evidence>
<evidence type="ECO:0000313" key="6">
    <source>
        <dbReference type="EMBL" id="GAA1501886.1"/>
    </source>
</evidence>
<dbReference type="InterPro" id="IPR024719">
    <property type="entry name" value="HpaB/PvcC/4-BUDH_C"/>
</dbReference>
<keyword evidence="1" id="KW-0285">Flavoprotein</keyword>
<evidence type="ECO:0000256" key="3">
    <source>
        <dbReference type="ARBA" id="ARBA00023002"/>
    </source>
</evidence>
<reference evidence="6 7" key="1">
    <citation type="journal article" date="2019" name="Int. J. Syst. Evol. Microbiol.">
        <title>The Global Catalogue of Microorganisms (GCM) 10K type strain sequencing project: providing services to taxonomists for standard genome sequencing and annotation.</title>
        <authorList>
            <consortium name="The Broad Institute Genomics Platform"/>
            <consortium name="The Broad Institute Genome Sequencing Center for Infectious Disease"/>
            <person name="Wu L."/>
            <person name="Ma J."/>
        </authorList>
    </citation>
    <scope>NUCLEOTIDE SEQUENCE [LARGE SCALE GENOMIC DNA]</scope>
    <source>
        <strain evidence="6 7">JCM 15933</strain>
    </source>
</reference>
<gene>
    <name evidence="6" type="ORF">GCM10009827_012580</name>
</gene>
<sequence length="503" mass="54811">MTRSGDQYLEGLRDGRQVFIDGELVGDITRHPAFKGAVRSVAALYDTVDDKANRDQLTFASPATGEPVSLAHLIPRSPADLTRRRIALKVMAEQTFGLMGRGPEHVAGFLAGFAGHSHVFAAGGEHFARNVEAFHAKARDEDLYMTYTILPPQIDRSKPAHQQADPHLYAGVVAERDGGIVVRGAQMLGTGTAISDYVYLSNIAPLQPGDEAYALAAMVPVGAPGVKIYARRSYAAASSSLFDYPVSARFDETDSLLVYDDVFVPWEHVFAYRNLDVVKRQWFATAGHLLGNNQAQIRFWTKLEFLIGLAHRVAEMNGSVNLPPVKGALGEMAAQVATVTGLVLAQEQHATVDEHGVAWPGRAECFANMALQPDLYAKLLVMIRDLCGGGLIQLPSSANDFANPAIAADVNRFVQSPGYPATERVKLLKLVWDMVGSEFASRHHQYEMFYAGAPFVVKMRMYDAYDFGAGRRLVDTMLDSYDLSGLRDTALPPAGDALDPVRG</sequence>
<organism evidence="6 7">
    <name type="scientific">Dactylosporangium maewongense</name>
    <dbReference type="NCBI Taxonomy" id="634393"/>
    <lineage>
        <taxon>Bacteria</taxon>
        <taxon>Bacillati</taxon>
        <taxon>Actinomycetota</taxon>
        <taxon>Actinomycetes</taxon>
        <taxon>Micromonosporales</taxon>
        <taxon>Micromonosporaceae</taxon>
        <taxon>Dactylosporangium</taxon>
    </lineage>
</organism>
<dbReference type="Gene3D" id="2.40.110.10">
    <property type="entry name" value="Butyryl-CoA Dehydrogenase, subunit A, domain 2"/>
    <property type="match status" value="1"/>
</dbReference>
<dbReference type="InterPro" id="IPR009100">
    <property type="entry name" value="AcylCoA_DH/oxidase_NM_dom_sf"/>
</dbReference>
<dbReference type="Gene3D" id="1.20.140.10">
    <property type="entry name" value="Butyryl-CoA Dehydrogenase, subunit A, domain 3"/>
    <property type="match status" value="1"/>
</dbReference>